<name>A0ABY3WMB3_9ACTN</name>
<keyword evidence="2" id="KW-1185">Reference proteome</keyword>
<evidence type="ECO:0000313" key="2">
    <source>
        <dbReference type="Proteomes" id="UP000828924"/>
    </source>
</evidence>
<organism evidence="1 2">
    <name type="scientific">Streptomyces formicae</name>
    <dbReference type="NCBI Taxonomy" id="1616117"/>
    <lineage>
        <taxon>Bacteria</taxon>
        <taxon>Bacillati</taxon>
        <taxon>Actinomycetota</taxon>
        <taxon>Actinomycetes</taxon>
        <taxon>Kitasatosporales</taxon>
        <taxon>Streptomycetaceae</taxon>
        <taxon>Streptomyces</taxon>
    </lineage>
</organism>
<dbReference type="RefSeq" id="WP_242332661.1">
    <property type="nucleotide sequence ID" value="NZ_CP071872.1"/>
</dbReference>
<proteinExistence type="predicted"/>
<dbReference type="Proteomes" id="UP000828924">
    <property type="component" value="Chromosome"/>
</dbReference>
<accession>A0ABY3WMB3</accession>
<evidence type="ECO:0000313" key="1">
    <source>
        <dbReference type="EMBL" id="UNM13741.1"/>
    </source>
</evidence>
<reference evidence="1 2" key="1">
    <citation type="submission" date="2021-03" db="EMBL/GenBank/DDBJ databases">
        <title>Complete genome of Streptomyces formicae strain 1H-GS9 (DSM 100524).</title>
        <authorList>
            <person name="Atanasov K.E."/>
            <person name="Altabella T."/>
            <person name="Ferrer A."/>
        </authorList>
    </citation>
    <scope>NUCLEOTIDE SEQUENCE [LARGE SCALE GENOMIC DNA]</scope>
    <source>
        <strain evidence="1 2">1H-GS9</strain>
    </source>
</reference>
<gene>
    <name evidence="1" type="ORF">J4032_21835</name>
</gene>
<sequence>MTKGQQFAKSMRDNHGIGTRTRRFRKGADLHAEILESIRNATHYNGWYSEARQELFRAAFGAQVSYQKHIAGHRADSQVIAHINSLSPYQFCALLGRMVDAEISNVGEGEQFFSQLRAELYAQAA</sequence>
<dbReference type="EMBL" id="CP071872">
    <property type="protein sequence ID" value="UNM13741.1"/>
    <property type="molecule type" value="Genomic_DNA"/>
</dbReference>
<protein>
    <submittedName>
        <fullName evidence="1">Uncharacterized protein</fullName>
    </submittedName>
</protein>